<comment type="caution">
    <text evidence="8">The sequence shown here is derived from an EMBL/GenBank/DDBJ whole genome shotgun (WGS) entry which is preliminary data.</text>
</comment>
<dbReference type="Pfam" id="PF08534">
    <property type="entry name" value="Redoxin"/>
    <property type="match status" value="1"/>
</dbReference>
<dbReference type="PANTHER" id="PTHR42852:SF6">
    <property type="entry name" value="THIOL:DISULFIDE INTERCHANGE PROTEIN DSBE"/>
    <property type="match status" value="1"/>
</dbReference>
<evidence type="ECO:0000256" key="3">
    <source>
        <dbReference type="ARBA" id="ARBA00022748"/>
    </source>
</evidence>
<dbReference type="GO" id="GO:0030288">
    <property type="term" value="C:outer membrane-bounded periplasmic space"/>
    <property type="evidence" value="ECO:0007669"/>
    <property type="project" value="InterPro"/>
</dbReference>
<keyword evidence="5" id="KW-0676">Redox-active center</keyword>
<sequence>MKSKIRYIFLLVPISIIVFFAYVISQSQNEASQPLNLELPEFQLQTLDDKTLSEKDISSGTYLINVWASWCITCRVEHPFLIDLKDKGVPIIGLNYKDDKDDAINWLKNFKSPYEISIHDFYGTLALDLGVTGAPETYLLKDGIIVRRHIGELNIEKWRQDFAEFF</sequence>
<keyword evidence="6" id="KW-1133">Transmembrane helix</keyword>
<keyword evidence="6" id="KW-0472">Membrane</keyword>
<evidence type="ECO:0000256" key="5">
    <source>
        <dbReference type="ARBA" id="ARBA00023284"/>
    </source>
</evidence>
<dbReference type="GO" id="GO:0015036">
    <property type="term" value="F:disulfide oxidoreductase activity"/>
    <property type="evidence" value="ECO:0007669"/>
    <property type="project" value="InterPro"/>
</dbReference>
<dbReference type="InterPro" id="IPR004799">
    <property type="entry name" value="Periplasmic_diS_OxRdtase_DsbE"/>
</dbReference>
<protein>
    <submittedName>
        <fullName evidence="8">DsbE family thiol:disulfide interchange protein</fullName>
    </submittedName>
</protein>
<dbReference type="InterPro" id="IPR013740">
    <property type="entry name" value="Redoxin"/>
</dbReference>
<evidence type="ECO:0000256" key="2">
    <source>
        <dbReference type="ARBA" id="ARBA00007758"/>
    </source>
</evidence>
<feature type="domain" description="Thioredoxin" evidence="7">
    <location>
        <begin position="33"/>
        <end position="166"/>
    </location>
</feature>
<dbReference type="PROSITE" id="PS51352">
    <property type="entry name" value="THIOREDOXIN_2"/>
    <property type="match status" value="1"/>
</dbReference>
<evidence type="ECO:0000259" key="7">
    <source>
        <dbReference type="PROSITE" id="PS51352"/>
    </source>
</evidence>
<reference evidence="8 9" key="1">
    <citation type="journal article" date="2018" name="Microbiome">
        <title>Fine metagenomic profile of the Mediterranean stratified and mixed water columns revealed by assembly and recruitment.</title>
        <authorList>
            <person name="Haro-Moreno J.M."/>
            <person name="Lopez-Perez M."/>
            <person name="De La Torre J.R."/>
            <person name="Picazo A."/>
            <person name="Camacho A."/>
            <person name="Rodriguez-Valera F."/>
        </authorList>
    </citation>
    <scope>NUCLEOTIDE SEQUENCE [LARGE SCALE GENOMIC DNA]</scope>
    <source>
        <strain evidence="8">MED-G82</strain>
    </source>
</reference>
<dbReference type="SUPFAM" id="SSF52833">
    <property type="entry name" value="Thioredoxin-like"/>
    <property type="match status" value="1"/>
</dbReference>
<feature type="transmembrane region" description="Helical" evidence="6">
    <location>
        <begin position="7"/>
        <end position="25"/>
    </location>
</feature>
<dbReference type="InterPro" id="IPR013766">
    <property type="entry name" value="Thioredoxin_domain"/>
</dbReference>
<dbReference type="Gene3D" id="3.40.30.10">
    <property type="entry name" value="Glutaredoxin"/>
    <property type="match status" value="1"/>
</dbReference>
<evidence type="ECO:0000313" key="8">
    <source>
        <dbReference type="EMBL" id="RCL41088.1"/>
    </source>
</evidence>
<proteinExistence type="inferred from homology"/>
<keyword evidence="6" id="KW-0812">Transmembrane</keyword>
<keyword evidence="3" id="KW-0201">Cytochrome c-type biogenesis</keyword>
<dbReference type="AlphaFoldDB" id="A0A368BUS8"/>
<accession>A0A368BUS8</accession>
<dbReference type="InterPro" id="IPR036249">
    <property type="entry name" value="Thioredoxin-like_sf"/>
</dbReference>
<dbReference type="PANTHER" id="PTHR42852">
    <property type="entry name" value="THIOL:DISULFIDE INTERCHANGE PROTEIN DSBE"/>
    <property type="match status" value="1"/>
</dbReference>
<evidence type="ECO:0000256" key="6">
    <source>
        <dbReference type="SAM" id="Phobius"/>
    </source>
</evidence>
<dbReference type="EMBL" id="QOPE01000016">
    <property type="protein sequence ID" value="RCL41088.1"/>
    <property type="molecule type" value="Genomic_DNA"/>
</dbReference>
<evidence type="ECO:0000256" key="4">
    <source>
        <dbReference type="ARBA" id="ARBA00023157"/>
    </source>
</evidence>
<keyword evidence="4" id="KW-1015">Disulfide bond</keyword>
<dbReference type="GO" id="GO:0005886">
    <property type="term" value="C:plasma membrane"/>
    <property type="evidence" value="ECO:0007669"/>
    <property type="project" value="UniProtKB-SubCell"/>
</dbReference>
<gene>
    <name evidence="8" type="ORF">DBW96_02620</name>
</gene>
<dbReference type="Proteomes" id="UP000253307">
    <property type="component" value="Unassembled WGS sequence"/>
</dbReference>
<evidence type="ECO:0000256" key="1">
    <source>
        <dbReference type="ARBA" id="ARBA00004383"/>
    </source>
</evidence>
<dbReference type="NCBIfam" id="TIGR00385">
    <property type="entry name" value="dsbE"/>
    <property type="match status" value="1"/>
</dbReference>
<evidence type="ECO:0000313" key="9">
    <source>
        <dbReference type="Proteomes" id="UP000253307"/>
    </source>
</evidence>
<comment type="subcellular location">
    <subcellularLocation>
        <location evidence="1">Cell inner membrane</location>
        <topology evidence="1">Single-pass membrane protein</topology>
        <orientation evidence="1">Periplasmic side</orientation>
    </subcellularLocation>
</comment>
<organism evidence="8 9">
    <name type="scientific">SAR86 cluster bacterium</name>
    <dbReference type="NCBI Taxonomy" id="2030880"/>
    <lineage>
        <taxon>Bacteria</taxon>
        <taxon>Pseudomonadati</taxon>
        <taxon>Pseudomonadota</taxon>
        <taxon>Gammaproteobacteria</taxon>
        <taxon>SAR86 cluster</taxon>
    </lineage>
</organism>
<dbReference type="GO" id="GO:0017004">
    <property type="term" value="P:cytochrome complex assembly"/>
    <property type="evidence" value="ECO:0007669"/>
    <property type="project" value="UniProtKB-KW"/>
</dbReference>
<dbReference type="InterPro" id="IPR050553">
    <property type="entry name" value="Thioredoxin_ResA/DsbE_sf"/>
</dbReference>
<comment type="similarity">
    <text evidence="2">Belongs to the thioredoxin family. DsbE subfamily.</text>
</comment>
<name>A0A368BUS8_9GAMM</name>